<organism evidence="1 2">
    <name type="scientific">Arctium lappa</name>
    <name type="common">Greater burdock</name>
    <name type="synonym">Lappa major</name>
    <dbReference type="NCBI Taxonomy" id="4217"/>
    <lineage>
        <taxon>Eukaryota</taxon>
        <taxon>Viridiplantae</taxon>
        <taxon>Streptophyta</taxon>
        <taxon>Embryophyta</taxon>
        <taxon>Tracheophyta</taxon>
        <taxon>Spermatophyta</taxon>
        <taxon>Magnoliopsida</taxon>
        <taxon>eudicotyledons</taxon>
        <taxon>Gunneridae</taxon>
        <taxon>Pentapetalae</taxon>
        <taxon>asterids</taxon>
        <taxon>campanulids</taxon>
        <taxon>Asterales</taxon>
        <taxon>Asteraceae</taxon>
        <taxon>Carduoideae</taxon>
        <taxon>Cardueae</taxon>
        <taxon>Arctiinae</taxon>
        <taxon>Arctium</taxon>
    </lineage>
</organism>
<evidence type="ECO:0000313" key="1">
    <source>
        <dbReference type="EMBL" id="KAI3684917.1"/>
    </source>
</evidence>
<accession>A0ACB8YHD2</accession>
<gene>
    <name evidence="1" type="ORF">L6452_34146</name>
</gene>
<reference evidence="1 2" key="2">
    <citation type="journal article" date="2022" name="Mol. Ecol. Resour.">
        <title>The genomes of chicory, endive, great burdock and yacon provide insights into Asteraceae paleo-polyploidization history and plant inulin production.</title>
        <authorList>
            <person name="Fan W."/>
            <person name="Wang S."/>
            <person name="Wang H."/>
            <person name="Wang A."/>
            <person name="Jiang F."/>
            <person name="Liu H."/>
            <person name="Zhao H."/>
            <person name="Xu D."/>
            <person name="Zhang Y."/>
        </authorList>
    </citation>
    <scope>NUCLEOTIDE SEQUENCE [LARGE SCALE GENOMIC DNA]</scope>
    <source>
        <strain evidence="2">cv. Niubang</strain>
    </source>
</reference>
<keyword evidence="2" id="KW-1185">Reference proteome</keyword>
<dbReference type="Proteomes" id="UP001055879">
    <property type="component" value="Linkage Group LG12"/>
</dbReference>
<name>A0ACB8YHD2_ARCLA</name>
<sequence length="81" mass="9156">MPSRKTGESDNYNTVLKRRRLIHLTKLRGRRFVYVCVKAAIDEGLSKITESTVSVESLDQTITAGETKSTRSSYIVRIHSV</sequence>
<comment type="caution">
    <text evidence="1">The sequence shown here is derived from an EMBL/GenBank/DDBJ whole genome shotgun (WGS) entry which is preliminary data.</text>
</comment>
<dbReference type="EMBL" id="CM042058">
    <property type="protein sequence ID" value="KAI3684917.1"/>
    <property type="molecule type" value="Genomic_DNA"/>
</dbReference>
<reference evidence="2" key="1">
    <citation type="journal article" date="2022" name="Mol. Ecol. Resour.">
        <title>The genomes of chicory, endive, great burdock and yacon provide insights into Asteraceae palaeo-polyploidization history and plant inulin production.</title>
        <authorList>
            <person name="Fan W."/>
            <person name="Wang S."/>
            <person name="Wang H."/>
            <person name="Wang A."/>
            <person name="Jiang F."/>
            <person name="Liu H."/>
            <person name="Zhao H."/>
            <person name="Xu D."/>
            <person name="Zhang Y."/>
        </authorList>
    </citation>
    <scope>NUCLEOTIDE SEQUENCE [LARGE SCALE GENOMIC DNA]</scope>
    <source>
        <strain evidence="2">cv. Niubang</strain>
    </source>
</reference>
<protein>
    <submittedName>
        <fullName evidence="1">Uncharacterized protein</fullName>
    </submittedName>
</protein>
<evidence type="ECO:0000313" key="2">
    <source>
        <dbReference type="Proteomes" id="UP001055879"/>
    </source>
</evidence>
<proteinExistence type="predicted"/>